<gene>
    <name evidence="2" type="ORF">I2F25_08595</name>
</gene>
<dbReference type="RefSeq" id="WP_325775482.1">
    <property type="nucleotide sequence ID" value="NZ_VTDN01000006.1"/>
</dbReference>
<sequence length="244" mass="26507">MSDITTREIEYTAHDGKNFVGFFAAPKTDQPVAGIIVVPEWWGRDDYVVERAKALAEKGYAAFAVDMYGDKKTTDEASQAHEWMNETFAQPNTIVDRANAALATLSAQPEVDPNRLAAIGFCFGGKVVLELARAGAPIQSVASFHGNLQTQNPAKEGVFKAATLICHGKDDSMVSLEDVANITQELESAHVPHQVLVLEHAKHGFMNPLADERAKKTGVDVGYNAQAEQKSLIALDELLQTTLK</sequence>
<keyword evidence="3" id="KW-1185">Reference proteome</keyword>
<dbReference type="Pfam" id="PF01738">
    <property type="entry name" value="DLH"/>
    <property type="match status" value="1"/>
</dbReference>
<dbReference type="PANTHER" id="PTHR22946">
    <property type="entry name" value="DIENELACTONE HYDROLASE DOMAIN-CONTAINING PROTEIN-RELATED"/>
    <property type="match status" value="1"/>
</dbReference>
<protein>
    <submittedName>
        <fullName evidence="2">Dienelactone hydrolase family protein</fullName>
    </submittedName>
</protein>
<dbReference type="InterPro" id="IPR002925">
    <property type="entry name" value="Dienelactn_hydro"/>
</dbReference>
<dbReference type="EMBL" id="VTDN01000006">
    <property type="protein sequence ID" value="MEB5477096.1"/>
    <property type="molecule type" value="Genomic_DNA"/>
</dbReference>
<dbReference type="GO" id="GO:0016787">
    <property type="term" value="F:hydrolase activity"/>
    <property type="evidence" value="ECO:0007669"/>
    <property type="project" value="UniProtKB-KW"/>
</dbReference>
<organism evidence="2 3">
    <name type="scientific">Acinetobacter pollinis</name>
    <dbReference type="NCBI Taxonomy" id="2605270"/>
    <lineage>
        <taxon>Bacteria</taxon>
        <taxon>Pseudomonadati</taxon>
        <taxon>Pseudomonadota</taxon>
        <taxon>Gammaproteobacteria</taxon>
        <taxon>Moraxellales</taxon>
        <taxon>Moraxellaceae</taxon>
        <taxon>Acinetobacter</taxon>
    </lineage>
</organism>
<dbReference type="InterPro" id="IPR029058">
    <property type="entry name" value="AB_hydrolase_fold"/>
</dbReference>
<accession>A0ABU6DUF4</accession>
<evidence type="ECO:0000313" key="3">
    <source>
        <dbReference type="Proteomes" id="UP001339883"/>
    </source>
</evidence>
<dbReference type="Gene3D" id="3.40.50.1820">
    <property type="entry name" value="alpha/beta hydrolase"/>
    <property type="match status" value="1"/>
</dbReference>
<comment type="caution">
    <text evidence="2">The sequence shown here is derived from an EMBL/GenBank/DDBJ whole genome shotgun (WGS) entry which is preliminary data.</text>
</comment>
<proteinExistence type="predicted"/>
<dbReference type="Proteomes" id="UP001339883">
    <property type="component" value="Unassembled WGS sequence"/>
</dbReference>
<evidence type="ECO:0000313" key="2">
    <source>
        <dbReference type="EMBL" id="MEB5477096.1"/>
    </source>
</evidence>
<dbReference type="PANTHER" id="PTHR22946:SF0">
    <property type="entry name" value="DIENELACTONE HYDROLASE DOMAIN-CONTAINING PROTEIN"/>
    <property type="match status" value="1"/>
</dbReference>
<dbReference type="SUPFAM" id="SSF53474">
    <property type="entry name" value="alpha/beta-Hydrolases"/>
    <property type="match status" value="1"/>
</dbReference>
<keyword evidence="2" id="KW-0378">Hydrolase</keyword>
<feature type="domain" description="Dienelactone hydrolase" evidence="1">
    <location>
        <begin position="21"/>
        <end position="241"/>
    </location>
</feature>
<evidence type="ECO:0000259" key="1">
    <source>
        <dbReference type="Pfam" id="PF01738"/>
    </source>
</evidence>
<reference evidence="2 3" key="1">
    <citation type="submission" date="2019-08" db="EMBL/GenBank/DDBJ databases">
        <title>Five species of Acinetobacter isolated from floral nectar and animal pollinators.</title>
        <authorList>
            <person name="Hendry T.A."/>
        </authorList>
    </citation>
    <scope>NUCLEOTIDE SEQUENCE [LARGE SCALE GENOMIC DNA]</scope>
    <source>
        <strain evidence="2 3">MD18.27</strain>
    </source>
</reference>
<dbReference type="InterPro" id="IPR050261">
    <property type="entry name" value="FrsA_esterase"/>
</dbReference>
<name>A0ABU6DUF4_9GAMM</name>